<organism evidence="1">
    <name type="scientific">Homalodisca liturata</name>
    <dbReference type="NCBI Taxonomy" id="320908"/>
    <lineage>
        <taxon>Eukaryota</taxon>
        <taxon>Metazoa</taxon>
        <taxon>Ecdysozoa</taxon>
        <taxon>Arthropoda</taxon>
        <taxon>Hexapoda</taxon>
        <taxon>Insecta</taxon>
        <taxon>Pterygota</taxon>
        <taxon>Neoptera</taxon>
        <taxon>Paraneoptera</taxon>
        <taxon>Hemiptera</taxon>
        <taxon>Auchenorrhyncha</taxon>
        <taxon>Membracoidea</taxon>
        <taxon>Cicadellidae</taxon>
        <taxon>Cicadellinae</taxon>
        <taxon>Proconiini</taxon>
        <taxon>Homalodisca</taxon>
    </lineage>
</organism>
<dbReference type="EMBL" id="GECU01018788">
    <property type="protein sequence ID" value="JAS88918.1"/>
    <property type="molecule type" value="Transcribed_RNA"/>
</dbReference>
<protein>
    <submittedName>
        <fullName evidence="1">Uncharacterized protein</fullName>
    </submittedName>
</protein>
<name>A0A1B6IPQ3_9HEMI</name>
<reference evidence="1" key="1">
    <citation type="submission" date="2015-11" db="EMBL/GenBank/DDBJ databases">
        <title>De novo transcriptome assembly of four potential Pierce s Disease insect vectors from Arizona vineyards.</title>
        <authorList>
            <person name="Tassone E.E."/>
        </authorList>
    </citation>
    <scope>NUCLEOTIDE SEQUENCE</scope>
</reference>
<dbReference type="AlphaFoldDB" id="A0A1B6IPQ3"/>
<gene>
    <name evidence="1" type="ORF">g.55623</name>
</gene>
<evidence type="ECO:0000313" key="1">
    <source>
        <dbReference type="EMBL" id="JAS88918.1"/>
    </source>
</evidence>
<accession>A0A1B6IPQ3</accession>
<proteinExistence type="predicted"/>
<sequence>MKKIIPLVSQIFRVERYNVTKVTQRFQTGECGIPPIPSKPPILHPPPPTFPGHLIRPPCLPDQKAARYPPDCETMVGFYCPPKRQKYTNPPFSENIDFVPSGQTDCWWATPKICEWTVLDEGDNLPIRI</sequence>